<sequence>MKILNNILIFFLIQSILTEDLSTIFKVQLGNIAIFLSIIYILLNFKYLQVNKLMVFCILFILVTSNLALLFSFNTALLDIFRMFKVNSAILFVLLGNIIMNQKDEKLVKTGIISFIIFISILIIQNFKLLINLDSTTRLFSMDYLFFSLETVNLFHAMIAFNLCLFIAINRYFHFYSRSIEILFSLIISLFILLSLVRTAYIIIVIIFIVYFIYQNFKEKKYFSFSIACIFALLGIIVFKESGYFNRIMYTFNGSVSSKLDNSSFYRIQLFKNVVSEMSKSPKLSLFGYGFKDFSNININTLGLESTHNGFLNLFVKGGILYVLSFITFGLYLARRYITNLNTIVLIIIFTLINFTGDGITYIPLQQMFFLYLGFINGGNNGK</sequence>
<dbReference type="AlphaFoldDB" id="A0A1W7AA89"/>
<dbReference type="GO" id="GO:0016020">
    <property type="term" value="C:membrane"/>
    <property type="evidence" value="ECO:0007669"/>
    <property type="project" value="UniProtKB-SubCell"/>
</dbReference>
<feature type="transmembrane region" description="Helical" evidence="5">
    <location>
        <begin position="151"/>
        <end position="170"/>
    </location>
</feature>
<keyword evidence="7" id="KW-0436">Ligase</keyword>
<protein>
    <submittedName>
        <fullName evidence="7">O-Antigen ligase</fullName>
    </submittedName>
</protein>
<feature type="transmembrane region" description="Helical" evidence="5">
    <location>
        <begin position="28"/>
        <end position="46"/>
    </location>
</feature>
<reference evidence="7 8" key="1">
    <citation type="journal article" date="2017" name="Int. J. Syst. Evol. Microbiol.">
        <title>Macrococcus canis sp. nov., a skin bacterium associated with infections in dogs.</title>
        <authorList>
            <person name="Gobeli Brawand S."/>
            <person name="Cotting K."/>
            <person name="Gomez-Sanz E."/>
            <person name="Collaud A."/>
            <person name="Thomann A."/>
            <person name="Brodard I."/>
            <person name="Rodriguez-Campos S."/>
            <person name="Strauss C."/>
            <person name="Perreten V."/>
        </authorList>
    </citation>
    <scope>NUCLEOTIDE SEQUENCE [LARGE SCALE GENOMIC DNA]</scope>
    <source>
        <strain evidence="7 8">KM45013</strain>
    </source>
</reference>
<feature type="transmembrane region" description="Helical" evidence="5">
    <location>
        <begin position="319"/>
        <end position="338"/>
    </location>
</feature>
<dbReference type="Pfam" id="PF04932">
    <property type="entry name" value="Wzy_C"/>
    <property type="match status" value="1"/>
</dbReference>
<evidence type="ECO:0000256" key="4">
    <source>
        <dbReference type="ARBA" id="ARBA00023136"/>
    </source>
</evidence>
<dbReference type="PANTHER" id="PTHR37422">
    <property type="entry name" value="TEICHURONIC ACID BIOSYNTHESIS PROTEIN TUAE"/>
    <property type="match status" value="1"/>
</dbReference>
<dbReference type="InterPro" id="IPR007016">
    <property type="entry name" value="O-antigen_ligase-rel_domated"/>
</dbReference>
<organism evidence="7 8">
    <name type="scientific">Macrococcoides canis</name>
    <dbReference type="NCBI Taxonomy" id="1855823"/>
    <lineage>
        <taxon>Bacteria</taxon>
        <taxon>Bacillati</taxon>
        <taxon>Bacillota</taxon>
        <taxon>Bacilli</taxon>
        <taxon>Bacillales</taxon>
        <taxon>Staphylococcaceae</taxon>
        <taxon>Macrococcoides</taxon>
    </lineage>
</organism>
<feature type="transmembrane region" description="Helical" evidence="5">
    <location>
        <begin position="182"/>
        <end position="214"/>
    </location>
</feature>
<dbReference type="RefSeq" id="WP_086042199.1">
    <property type="nucleotide sequence ID" value="NZ_CP021059.1"/>
</dbReference>
<dbReference type="InterPro" id="IPR051533">
    <property type="entry name" value="WaaL-like"/>
</dbReference>
<keyword evidence="3 5" id="KW-1133">Transmembrane helix</keyword>
<dbReference type="EMBL" id="CP021059">
    <property type="protein sequence ID" value="ARQ06537.1"/>
    <property type="molecule type" value="Genomic_DNA"/>
</dbReference>
<evidence type="ECO:0000313" key="8">
    <source>
        <dbReference type="Proteomes" id="UP000194154"/>
    </source>
</evidence>
<evidence type="ECO:0000313" key="7">
    <source>
        <dbReference type="EMBL" id="ARQ06537.1"/>
    </source>
</evidence>
<accession>A0A1W7AA89</accession>
<name>A0A1W7AA89_9STAP</name>
<keyword evidence="2 5" id="KW-0812">Transmembrane</keyword>
<evidence type="ECO:0000256" key="3">
    <source>
        <dbReference type="ARBA" id="ARBA00022989"/>
    </source>
</evidence>
<feature type="transmembrane region" description="Helical" evidence="5">
    <location>
        <begin position="112"/>
        <end position="131"/>
    </location>
</feature>
<feature type="transmembrane region" description="Helical" evidence="5">
    <location>
        <begin position="53"/>
        <end position="74"/>
    </location>
</feature>
<dbReference type="GeneID" id="35295023"/>
<dbReference type="GO" id="GO:0016874">
    <property type="term" value="F:ligase activity"/>
    <property type="evidence" value="ECO:0007669"/>
    <property type="project" value="UniProtKB-KW"/>
</dbReference>
<feature type="transmembrane region" description="Helical" evidence="5">
    <location>
        <begin position="344"/>
        <end position="365"/>
    </location>
</feature>
<comment type="subcellular location">
    <subcellularLocation>
        <location evidence="1">Membrane</location>
        <topology evidence="1">Multi-pass membrane protein</topology>
    </subcellularLocation>
</comment>
<gene>
    <name evidence="7" type="ORF">MCCS_08900</name>
</gene>
<dbReference type="STRING" id="1855823.MCCS_08900"/>
<keyword evidence="4 5" id="KW-0472">Membrane</keyword>
<dbReference type="Proteomes" id="UP000194154">
    <property type="component" value="Chromosome"/>
</dbReference>
<evidence type="ECO:0000256" key="1">
    <source>
        <dbReference type="ARBA" id="ARBA00004141"/>
    </source>
</evidence>
<proteinExistence type="predicted"/>
<evidence type="ECO:0000256" key="2">
    <source>
        <dbReference type="ARBA" id="ARBA00022692"/>
    </source>
</evidence>
<dbReference type="KEGG" id="mcak:MCCS_08900"/>
<feature type="transmembrane region" description="Helical" evidence="5">
    <location>
        <begin position="220"/>
        <end position="239"/>
    </location>
</feature>
<evidence type="ECO:0000259" key="6">
    <source>
        <dbReference type="Pfam" id="PF04932"/>
    </source>
</evidence>
<feature type="domain" description="O-antigen ligase-related" evidence="6">
    <location>
        <begin position="184"/>
        <end position="326"/>
    </location>
</feature>
<evidence type="ECO:0000256" key="5">
    <source>
        <dbReference type="SAM" id="Phobius"/>
    </source>
</evidence>
<feature type="transmembrane region" description="Helical" evidence="5">
    <location>
        <begin position="80"/>
        <end position="100"/>
    </location>
</feature>
<keyword evidence="8" id="KW-1185">Reference proteome</keyword>
<dbReference type="PANTHER" id="PTHR37422:SF13">
    <property type="entry name" value="LIPOPOLYSACCHARIDE BIOSYNTHESIS PROTEIN PA4999-RELATED"/>
    <property type="match status" value="1"/>
</dbReference>